<name>A0AAN3D7I0_BACO1</name>
<evidence type="ECO:0000313" key="2">
    <source>
        <dbReference type="Proteomes" id="UP000005475"/>
    </source>
</evidence>
<dbReference type="EMBL" id="AAXF02000049">
    <property type="protein sequence ID" value="EDO11554.1"/>
    <property type="molecule type" value="Genomic_DNA"/>
</dbReference>
<protein>
    <submittedName>
        <fullName evidence="1">Uncharacterized protein</fullName>
    </submittedName>
</protein>
<reference evidence="1 2" key="1">
    <citation type="submission" date="2007-03" db="EMBL/GenBank/DDBJ databases">
        <authorList>
            <person name="Fulton L."/>
            <person name="Clifton S."/>
            <person name="Fulton B."/>
            <person name="Xu J."/>
            <person name="Minx P."/>
            <person name="Pepin K.H."/>
            <person name="Johnson M."/>
            <person name="Thiruvilangam P."/>
            <person name="Bhonagiri V."/>
            <person name="Nash W.E."/>
            <person name="Mardis E.R."/>
            <person name="Wilson R.K."/>
        </authorList>
    </citation>
    <scope>NUCLEOTIDE SEQUENCE [LARGE SCALE GENOMIC DNA]</scope>
    <source>
        <strain evidence="2">ATCC 8483 / DSM 1896 / JCM 5824 / BCRC 10623 / CCUG 4943 / NCTC 11153</strain>
    </source>
</reference>
<organism evidence="1 2">
    <name type="scientific">Bacteroides ovatus (strain ATCC 8483 / DSM 1896 / JCM 5824 / BCRC 10623 / CCUG 4943 / NCTC 11153)</name>
    <dbReference type="NCBI Taxonomy" id="411476"/>
    <lineage>
        <taxon>Bacteria</taxon>
        <taxon>Pseudomonadati</taxon>
        <taxon>Bacteroidota</taxon>
        <taxon>Bacteroidia</taxon>
        <taxon>Bacteroidales</taxon>
        <taxon>Bacteroidaceae</taxon>
        <taxon>Bacteroides</taxon>
    </lineage>
</organism>
<sequence>MNPTSMRNRVKSGVFDGKTMRNAVLEIISHSLFY</sequence>
<proteinExistence type="predicted"/>
<dbReference type="AlphaFoldDB" id="A0AAN3D7I0"/>
<dbReference type="Proteomes" id="UP000005475">
    <property type="component" value="Unassembled WGS sequence"/>
</dbReference>
<evidence type="ECO:0000313" key="1">
    <source>
        <dbReference type="EMBL" id="EDO11554.1"/>
    </source>
</evidence>
<gene>
    <name evidence="1" type="ORF">BACOVA_02764</name>
</gene>
<reference evidence="2" key="2">
    <citation type="submission" date="2007-04" db="EMBL/GenBank/DDBJ databases">
        <title>Draft genome sequence of Bacteroides ovatus (ATCC 8483).</title>
        <authorList>
            <person name="Sudarsanam P."/>
            <person name="Ley R."/>
            <person name="Guruge J."/>
            <person name="Turnbaugh P.J."/>
            <person name="Mahowald M."/>
            <person name="Liep D."/>
            <person name="Gordon J."/>
        </authorList>
    </citation>
    <scope>NUCLEOTIDE SEQUENCE [LARGE SCALE GENOMIC DNA]</scope>
    <source>
        <strain evidence="2">ATCC 8483 / DSM 1896 / JCM 5824 / BCRC 10623 / CCUG 4943 / NCTC 11153</strain>
    </source>
</reference>
<accession>A0AAN3D7I0</accession>
<comment type="caution">
    <text evidence="1">The sequence shown here is derived from an EMBL/GenBank/DDBJ whole genome shotgun (WGS) entry which is preliminary data.</text>
</comment>